<reference evidence="2" key="1">
    <citation type="journal article" date="2023" name="Science">
        <title>Genome structures resolve the early diversification of teleost fishes.</title>
        <authorList>
            <person name="Parey E."/>
            <person name="Louis A."/>
            <person name="Montfort J."/>
            <person name="Bouchez O."/>
            <person name="Roques C."/>
            <person name="Iampietro C."/>
            <person name="Lluch J."/>
            <person name="Castinel A."/>
            <person name="Donnadieu C."/>
            <person name="Desvignes T."/>
            <person name="Floi Bucao C."/>
            <person name="Jouanno E."/>
            <person name="Wen M."/>
            <person name="Mejri S."/>
            <person name="Dirks R."/>
            <person name="Jansen H."/>
            <person name="Henkel C."/>
            <person name="Chen W.J."/>
            <person name="Zahm M."/>
            <person name="Cabau C."/>
            <person name="Klopp C."/>
            <person name="Thompson A.W."/>
            <person name="Robinson-Rechavi M."/>
            <person name="Braasch I."/>
            <person name="Lecointre G."/>
            <person name="Bobe J."/>
            <person name="Postlethwait J.H."/>
            <person name="Berthelot C."/>
            <person name="Roest Crollius H."/>
            <person name="Guiguen Y."/>
        </authorList>
    </citation>
    <scope>NUCLEOTIDE SEQUENCE</scope>
    <source>
        <strain evidence="2">WJC10195</strain>
    </source>
</reference>
<dbReference type="SUPFAM" id="SSF54452">
    <property type="entry name" value="MHC antigen-recognition domain"/>
    <property type="match status" value="1"/>
</dbReference>
<keyword evidence="3" id="KW-1185">Reference proteome</keyword>
<gene>
    <name evidence="2" type="ORF">SKAU_G00409550</name>
</gene>
<protein>
    <submittedName>
        <fullName evidence="2">Uncharacterized protein</fullName>
    </submittedName>
</protein>
<keyword evidence="1" id="KW-0325">Glycoprotein</keyword>
<sequence>LVHSRPSKPILELPCSVSTRLRVCTLSRTCTAVSGMMTVGATGGFEQYGYDGEDFLIFDLKNLRFISPTPQGGY</sequence>
<dbReference type="AlphaFoldDB" id="A0A9Q1EAQ9"/>
<accession>A0A9Q1EAQ9</accession>
<feature type="non-terminal residue" evidence="2">
    <location>
        <position position="74"/>
    </location>
</feature>
<dbReference type="Proteomes" id="UP001152622">
    <property type="component" value="Chromosome 21"/>
</dbReference>
<evidence type="ECO:0000256" key="1">
    <source>
        <dbReference type="ARBA" id="ARBA00023180"/>
    </source>
</evidence>
<organism evidence="2 3">
    <name type="scientific">Synaphobranchus kaupii</name>
    <name type="common">Kaup's arrowtooth eel</name>
    <dbReference type="NCBI Taxonomy" id="118154"/>
    <lineage>
        <taxon>Eukaryota</taxon>
        <taxon>Metazoa</taxon>
        <taxon>Chordata</taxon>
        <taxon>Craniata</taxon>
        <taxon>Vertebrata</taxon>
        <taxon>Euteleostomi</taxon>
        <taxon>Actinopterygii</taxon>
        <taxon>Neopterygii</taxon>
        <taxon>Teleostei</taxon>
        <taxon>Anguilliformes</taxon>
        <taxon>Synaphobranchidae</taxon>
        <taxon>Synaphobranchus</taxon>
    </lineage>
</organism>
<feature type="non-terminal residue" evidence="2">
    <location>
        <position position="1"/>
    </location>
</feature>
<dbReference type="Gene3D" id="3.30.500.10">
    <property type="entry name" value="MHC class I-like antigen recognition-like"/>
    <property type="match status" value="1"/>
</dbReference>
<proteinExistence type="predicted"/>
<dbReference type="InterPro" id="IPR011162">
    <property type="entry name" value="MHC_I/II-like_Ag-recog"/>
</dbReference>
<name>A0A9Q1EAQ9_SYNKA</name>
<dbReference type="InterPro" id="IPR037055">
    <property type="entry name" value="MHC_I-like_Ag-recog_sf"/>
</dbReference>
<evidence type="ECO:0000313" key="2">
    <source>
        <dbReference type="EMBL" id="KAJ8335316.1"/>
    </source>
</evidence>
<dbReference type="OrthoDB" id="8936120at2759"/>
<comment type="caution">
    <text evidence="2">The sequence shown here is derived from an EMBL/GenBank/DDBJ whole genome shotgun (WGS) entry which is preliminary data.</text>
</comment>
<dbReference type="EMBL" id="JAINUF010000021">
    <property type="protein sequence ID" value="KAJ8335316.1"/>
    <property type="molecule type" value="Genomic_DNA"/>
</dbReference>
<evidence type="ECO:0000313" key="3">
    <source>
        <dbReference type="Proteomes" id="UP001152622"/>
    </source>
</evidence>